<dbReference type="EMBL" id="CAJB01000028">
    <property type="protein sequence ID" value="CCH76382.1"/>
    <property type="molecule type" value="Genomic_DNA"/>
</dbReference>
<dbReference type="Pfam" id="PF00356">
    <property type="entry name" value="LacI"/>
    <property type="match status" value="1"/>
</dbReference>
<dbReference type="Gene3D" id="1.10.260.40">
    <property type="entry name" value="lambda repressor-like DNA-binding domains"/>
    <property type="match status" value="1"/>
</dbReference>
<keyword evidence="6" id="KW-1185">Reference proteome</keyword>
<dbReference type="InterPro" id="IPR046335">
    <property type="entry name" value="LacI/GalR-like_sensor"/>
</dbReference>
<dbReference type="Pfam" id="PF13377">
    <property type="entry name" value="Peripla_BP_3"/>
    <property type="match status" value="1"/>
</dbReference>
<evidence type="ECO:0000313" key="6">
    <source>
        <dbReference type="Proteomes" id="UP000035721"/>
    </source>
</evidence>
<protein>
    <submittedName>
        <fullName evidence="5">Putative LacI family transcriptional regulator</fullName>
    </submittedName>
</protein>
<dbReference type="CDD" id="cd06267">
    <property type="entry name" value="PBP1_LacI_sugar_binding-like"/>
    <property type="match status" value="1"/>
</dbReference>
<dbReference type="SUPFAM" id="SSF53822">
    <property type="entry name" value="Periplasmic binding protein-like I"/>
    <property type="match status" value="1"/>
</dbReference>
<evidence type="ECO:0000313" key="5">
    <source>
        <dbReference type="EMBL" id="CCH76382.1"/>
    </source>
</evidence>
<evidence type="ECO:0000256" key="1">
    <source>
        <dbReference type="ARBA" id="ARBA00023015"/>
    </source>
</evidence>
<dbReference type="PROSITE" id="PS50932">
    <property type="entry name" value="HTH_LACI_2"/>
    <property type="match status" value="1"/>
</dbReference>
<proteinExistence type="predicted"/>
<keyword evidence="1" id="KW-0805">Transcription regulation</keyword>
<gene>
    <name evidence="5" type="ORF">BN12_1230005</name>
</gene>
<dbReference type="InterPro" id="IPR000843">
    <property type="entry name" value="HTH_LacI"/>
</dbReference>
<dbReference type="SUPFAM" id="SSF47413">
    <property type="entry name" value="lambda repressor-like DNA-binding domains"/>
    <property type="match status" value="1"/>
</dbReference>
<evidence type="ECO:0000259" key="4">
    <source>
        <dbReference type="PROSITE" id="PS50932"/>
    </source>
</evidence>
<reference evidence="5 6" key="1">
    <citation type="journal article" date="2013" name="ISME J.">
        <title>A metabolic model for members of the genus Tetrasphaera involved in enhanced biological phosphorus removal.</title>
        <authorList>
            <person name="Kristiansen R."/>
            <person name="Nguyen H.T.T."/>
            <person name="Saunders A.M."/>
            <person name="Nielsen J.L."/>
            <person name="Wimmer R."/>
            <person name="Le V.Q."/>
            <person name="McIlroy S.J."/>
            <person name="Petrovski S."/>
            <person name="Seviour R.J."/>
            <person name="Calteau A."/>
            <person name="Nielsen K.L."/>
            <person name="Nielsen P.H."/>
        </authorList>
    </citation>
    <scope>NUCLEOTIDE SEQUENCE [LARGE SCALE GENOMIC DNA]</scope>
    <source>
        <strain evidence="5 6">T1-X7</strain>
    </source>
</reference>
<evidence type="ECO:0000256" key="2">
    <source>
        <dbReference type="ARBA" id="ARBA00023125"/>
    </source>
</evidence>
<dbReference type="PANTHER" id="PTHR30146">
    <property type="entry name" value="LACI-RELATED TRANSCRIPTIONAL REPRESSOR"/>
    <property type="match status" value="1"/>
</dbReference>
<dbReference type="GO" id="GO:0003700">
    <property type="term" value="F:DNA-binding transcription factor activity"/>
    <property type="evidence" value="ECO:0007669"/>
    <property type="project" value="TreeGrafter"/>
</dbReference>
<dbReference type="CDD" id="cd01392">
    <property type="entry name" value="HTH_LacI"/>
    <property type="match status" value="1"/>
</dbReference>
<name>A0A077LUM7_9MICO</name>
<sequence length="344" mass="36345">MPRDGRIGRAPTMRDVAQEAGVSKALVSIVFRGAPGASEESRREVFSAAERLGYRPNRTASLLALRRSRQLGVIVDLHNGFHAEVVDAVLSAADEARYQVVLSPWTPTHSEQAAITTAMELRCEALLLVGPELGPDVLRPLVDDVPVVSIGRALPLDHADVVRSSDAAGMAEVVDHLVGLGHRRIAHIDGGVGSMAGERREGFTARMRHHGLQAEATVVPGGRTESDGYDAARRLLELPSPPTAVAAFNDHCAVGAIDAYGSVGLRVPGDVSVTGYDDSLLAQLRAVDLTSVRQDAGDLGRRAVTAAVERLDDGRDAPVETVLTPRLVVRSTSGPPGARDAGRA</sequence>
<dbReference type="STRING" id="1194083.BN12_1230005"/>
<dbReference type="InterPro" id="IPR028082">
    <property type="entry name" value="Peripla_BP_I"/>
</dbReference>
<dbReference type="Gene3D" id="3.40.50.2300">
    <property type="match status" value="2"/>
</dbReference>
<comment type="caution">
    <text evidence="5">The sequence shown here is derived from an EMBL/GenBank/DDBJ whole genome shotgun (WGS) entry which is preliminary data.</text>
</comment>
<dbReference type="PANTHER" id="PTHR30146:SF109">
    <property type="entry name" value="HTH-TYPE TRANSCRIPTIONAL REGULATOR GALS"/>
    <property type="match status" value="1"/>
</dbReference>
<organism evidence="5 6">
    <name type="scientific">Nostocoides japonicum T1-X7</name>
    <dbReference type="NCBI Taxonomy" id="1194083"/>
    <lineage>
        <taxon>Bacteria</taxon>
        <taxon>Bacillati</taxon>
        <taxon>Actinomycetota</taxon>
        <taxon>Actinomycetes</taxon>
        <taxon>Micrococcales</taxon>
        <taxon>Intrasporangiaceae</taxon>
        <taxon>Nostocoides</taxon>
    </lineage>
</organism>
<keyword evidence="3" id="KW-0804">Transcription</keyword>
<dbReference type="GO" id="GO:0000976">
    <property type="term" value="F:transcription cis-regulatory region binding"/>
    <property type="evidence" value="ECO:0007669"/>
    <property type="project" value="TreeGrafter"/>
</dbReference>
<keyword evidence="2" id="KW-0238">DNA-binding</keyword>
<accession>A0A077LUM7</accession>
<evidence type="ECO:0000256" key="3">
    <source>
        <dbReference type="ARBA" id="ARBA00023163"/>
    </source>
</evidence>
<dbReference type="Proteomes" id="UP000035721">
    <property type="component" value="Unassembled WGS sequence"/>
</dbReference>
<feature type="domain" description="HTH lacI-type" evidence="4">
    <location>
        <begin position="11"/>
        <end position="65"/>
    </location>
</feature>
<dbReference type="InterPro" id="IPR010982">
    <property type="entry name" value="Lambda_DNA-bd_dom_sf"/>
</dbReference>
<dbReference type="RefSeq" id="WP_235432400.1">
    <property type="nucleotide sequence ID" value="NZ_HF570958.1"/>
</dbReference>
<dbReference type="AlphaFoldDB" id="A0A077LUM7"/>
<dbReference type="SMART" id="SM00354">
    <property type="entry name" value="HTH_LACI"/>
    <property type="match status" value="1"/>
</dbReference>